<dbReference type="STRING" id="1276246.SCULI_v1c08140"/>
<evidence type="ECO:0000256" key="1">
    <source>
        <dbReference type="ARBA" id="ARBA00022801"/>
    </source>
</evidence>
<name>W6AHG9_9MOLU</name>
<accession>W6AHG9</accession>
<dbReference type="CDD" id="cd00077">
    <property type="entry name" value="HDc"/>
    <property type="match status" value="1"/>
</dbReference>
<dbReference type="InterPro" id="IPR004365">
    <property type="entry name" value="NA-bd_OB_tRNA"/>
</dbReference>
<protein>
    <submittedName>
        <fullName evidence="3">3'-5' exoribonuclease YhaM</fullName>
    </submittedName>
</protein>
<dbReference type="Gene3D" id="1.10.3210.10">
    <property type="entry name" value="Hypothetical protein af1432"/>
    <property type="match status" value="1"/>
</dbReference>
<reference evidence="3 4" key="1">
    <citation type="journal article" date="2014" name="Genome Biol. Evol.">
        <title>Molecular evolution of the substrate utilization strategies and putative virulence factors in mosquito-associated Spiroplasma species.</title>
        <authorList>
            <person name="Chang T.H."/>
            <person name="Lo W.S."/>
            <person name="Ku C."/>
            <person name="Chen L.L."/>
            <person name="Kuo C.H."/>
        </authorList>
    </citation>
    <scope>NUCLEOTIDE SEQUENCE [LARGE SCALE GENOMIC DNA]</scope>
    <source>
        <strain evidence="3">AES-1</strain>
    </source>
</reference>
<dbReference type="InterPro" id="IPR012340">
    <property type="entry name" value="NA-bd_OB-fold"/>
</dbReference>
<dbReference type="GO" id="GO:0031125">
    <property type="term" value="P:rRNA 3'-end processing"/>
    <property type="evidence" value="ECO:0007669"/>
    <property type="project" value="TreeGrafter"/>
</dbReference>
<dbReference type="Gene3D" id="2.40.50.140">
    <property type="entry name" value="Nucleic acid-binding proteins"/>
    <property type="match status" value="1"/>
</dbReference>
<organism evidence="3 4">
    <name type="scientific">Spiroplasma culicicola AES-1</name>
    <dbReference type="NCBI Taxonomy" id="1276246"/>
    <lineage>
        <taxon>Bacteria</taxon>
        <taxon>Bacillati</taxon>
        <taxon>Mycoplasmatota</taxon>
        <taxon>Mollicutes</taxon>
        <taxon>Entomoplasmatales</taxon>
        <taxon>Spiroplasmataceae</taxon>
        <taxon>Spiroplasma</taxon>
    </lineage>
</organism>
<dbReference type="AlphaFoldDB" id="W6AHG9"/>
<dbReference type="EMBL" id="CP006681">
    <property type="protein sequence ID" value="AHI53154.1"/>
    <property type="molecule type" value="Genomic_DNA"/>
</dbReference>
<keyword evidence="4" id="KW-1185">Reference proteome</keyword>
<dbReference type="RefSeq" id="WP_025363382.1">
    <property type="nucleotide sequence ID" value="NZ_CP006681.1"/>
</dbReference>
<dbReference type="InterPro" id="IPR003607">
    <property type="entry name" value="HD/PDEase_dom"/>
</dbReference>
<evidence type="ECO:0000313" key="3">
    <source>
        <dbReference type="EMBL" id="AHI53154.1"/>
    </source>
</evidence>
<dbReference type="PATRIC" id="fig|1276246.3.peg.810"/>
<dbReference type="PROSITE" id="PS51831">
    <property type="entry name" value="HD"/>
    <property type="match status" value="1"/>
</dbReference>
<dbReference type="PANTHER" id="PTHR37294">
    <property type="entry name" value="3'-5' EXORIBONUCLEASE YHAM"/>
    <property type="match status" value="1"/>
</dbReference>
<dbReference type="Proteomes" id="UP000019267">
    <property type="component" value="Chromosome"/>
</dbReference>
<dbReference type="InterPro" id="IPR050798">
    <property type="entry name" value="YhaM_exoribonuc/phosphodiest"/>
</dbReference>
<gene>
    <name evidence="3" type="primary">yhaM</name>
    <name evidence="3" type="ORF">SCULI_v1c08140</name>
</gene>
<evidence type="ECO:0000313" key="4">
    <source>
        <dbReference type="Proteomes" id="UP000019267"/>
    </source>
</evidence>
<dbReference type="eggNOG" id="COG3481">
    <property type="taxonomic scope" value="Bacteria"/>
</dbReference>
<proteinExistence type="predicted"/>
<dbReference type="SUPFAM" id="SSF109604">
    <property type="entry name" value="HD-domain/PDEase-like"/>
    <property type="match status" value="1"/>
</dbReference>
<dbReference type="Pfam" id="PF01336">
    <property type="entry name" value="tRNA_anti-codon"/>
    <property type="match status" value="1"/>
</dbReference>
<dbReference type="GO" id="GO:0003676">
    <property type="term" value="F:nucleic acid binding"/>
    <property type="evidence" value="ECO:0007669"/>
    <property type="project" value="InterPro"/>
</dbReference>
<dbReference type="SUPFAM" id="SSF50249">
    <property type="entry name" value="Nucleic acid-binding proteins"/>
    <property type="match status" value="1"/>
</dbReference>
<dbReference type="InterPro" id="IPR006674">
    <property type="entry name" value="HD_domain"/>
</dbReference>
<keyword evidence="1" id="KW-0378">Hydrolase</keyword>
<dbReference type="PANTHER" id="PTHR37294:SF1">
    <property type="entry name" value="3'-5' EXORIBONUCLEASE YHAM"/>
    <property type="match status" value="1"/>
</dbReference>
<dbReference type="HOGENOM" id="CLU_056349_2_0_14"/>
<feature type="domain" description="HD" evidence="2">
    <location>
        <begin position="163"/>
        <end position="287"/>
    </location>
</feature>
<dbReference type="KEGG" id="scq:SCULI_v1c08140"/>
<dbReference type="CDD" id="cd04492">
    <property type="entry name" value="YhaM_OBF_like"/>
    <property type="match status" value="1"/>
</dbReference>
<dbReference type="OrthoDB" id="9778453at2"/>
<dbReference type="GO" id="GO:0016787">
    <property type="term" value="F:hydrolase activity"/>
    <property type="evidence" value="ECO:0007669"/>
    <property type="project" value="UniProtKB-KW"/>
</dbReference>
<evidence type="ECO:0000259" key="2">
    <source>
        <dbReference type="PROSITE" id="PS51831"/>
    </source>
</evidence>
<sequence length="321" mass="36382">MKIFEINSEIKSLELVARVERVILSTGNNGSNYLIVNLVDKTGRIEARLWNADEKDVQTIKVDSLIKIDANVNLYRQQLQLKINHYQIIEEKDYSTFGILAEEFAISAPIDVDKIYDELITLIDGLQNGVYQKITKTILQKYEEEFKTYPAATSIHHNLIGGLIWHSYSLVKGAMGLKEVYNYADIDWELIYCGATLHDIGKVIEMKGKTATEYTDEGKLLGHISIGNTFIASLIEQLKLNEEQRNEAVKLQHIILSSHGKNEFGSPIEPIMIEGVIVSSLDALDARIYKINDELSKVKGEGWTSKIFTEEGKSFLKHFNK</sequence>
<dbReference type="Pfam" id="PF01966">
    <property type="entry name" value="HD"/>
    <property type="match status" value="1"/>
</dbReference>